<keyword evidence="1" id="KW-0812">Transmembrane</keyword>
<dbReference type="AlphaFoldDB" id="A0A9D2SXX3"/>
<reference evidence="2" key="2">
    <citation type="submission" date="2021-04" db="EMBL/GenBank/DDBJ databases">
        <authorList>
            <person name="Gilroy R."/>
        </authorList>
    </citation>
    <scope>NUCLEOTIDE SEQUENCE</scope>
    <source>
        <strain evidence="2">ChiGjej1B1-1692</strain>
    </source>
</reference>
<comment type="caution">
    <text evidence="2">The sequence shown here is derived from an EMBL/GenBank/DDBJ whole genome shotgun (WGS) entry which is preliminary data.</text>
</comment>
<protein>
    <recommendedName>
        <fullName evidence="4">ABC-2 family transporter protein</fullName>
    </recommendedName>
</protein>
<keyword evidence="1" id="KW-0472">Membrane</keyword>
<evidence type="ECO:0008006" key="4">
    <source>
        <dbReference type="Google" id="ProtNLM"/>
    </source>
</evidence>
<evidence type="ECO:0000313" key="2">
    <source>
        <dbReference type="EMBL" id="HJC39823.1"/>
    </source>
</evidence>
<organism evidence="2 3">
    <name type="scientific">Candidatus Mediterraneibacter faecigallinarum</name>
    <dbReference type="NCBI Taxonomy" id="2838669"/>
    <lineage>
        <taxon>Bacteria</taxon>
        <taxon>Bacillati</taxon>
        <taxon>Bacillota</taxon>
        <taxon>Clostridia</taxon>
        <taxon>Lachnospirales</taxon>
        <taxon>Lachnospiraceae</taxon>
        <taxon>Mediterraneibacter</taxon>
    </lineage>
</organism>
<dbReference type="Proteomes" id="UP000823894">
    <property type="component" value="Unassembled WGS sequence"/>
</dbReference>
<feature type="transmembrane region" description="Helical" evidence="1">
    <location>
        <begin position="328"/>
        <end position="349"/>
    </location>
</feature>
<feature type="transmembrane region" description="Helical" evidence="1">
    <location>
        <begin position="200"/>
        <end position="221"/>
    </location>
</feature>
<reference evidence="2" key="1">
    <citation type="journal article" date="2021" name="PeerJ">
        <title>Extensive microbial diversity within the chicken gut microbiome revealed by metagenomics and culture.</title>
        <authorList>
            <person name="Gilroy R."/>
            <person name="Ravi A."/>
            <person name="Getino M."/>
            <person name="Pursley I."/>
            <person name="Horton D.L."/>
            <person name="Alikhan N.F."/>
            <person name="Baker D."/>
            <person name="Gharbi K."/>
            <person name="Hall N."/>
            <person name="Watson M."/>
            <person name="Adriaenssens E.M."/>
            <person name="Foster-Nyarko E."/>
            <person name="Jarju S."/>
            <person name="Secka A."/>
            <person name="Antonio M."/>
            <person name="Oren A."/>
            <person name="Chaudhuri R.R."/>
            <person name="La Ragione R."/>
            <person name="Hildebrand F."/>
            <person name="Pallen M.J."/>
        </authorList>
    </citation>
    <scope>NUCLEOTIDE SEQUENCE</scope>
    <source>
        <strain evidence="2">ChiGjej1B1-1692</strain>
    </source>
</reference>
<evidence type="ECO:0000256" key="1">
    <source>
        <dbReference type="SAM" id="Phobius"/>
    </source>
</evidence>
<feature type="transmembrane region" description="Helical" evidence="1">
    <location>
        <begin position="299"/>
        <end position="321"/>
    </location>
</feature>
<evidence type="ECO:0000313" key="3">
    <source>
        <dbReference type="Proteomes" id="UP000823894"/>
    </source>
</evidence>
<gene>
    <name evidence="2" type="ORF">H9757_12335</name>
</gene>
<feature type="transmembrane region" description="Helical" evidence="1">
    <location>
        <begin position="242"/>
        <end position="266"/>
    </location>
</feature>
<proteinExistence type="predicted"/>
<keyword evidence="1" id="KW-1133">Transmembrane helix</keyword>
<name>A0A9D2SXX3_9FIRM</name>
<sequence length="394" mass="44714">MLREEMKKILTWKKLLLILAVTVLYFLLFLHPYVVIYEGSYHQEAEIAKTLTDRYGTEITAEEYEQMKQEVPFDGKELLDEIASGLPGFQERGIQDMREFLFDETLGEDEKEALWEALYEAINFVEPYEDMSETFTDVIELSYWDSYLDSYQTEALDPPASGTAYYEDLNEGQTERVQERNKREVRAVLPAQMADTNFEVLQFLAPLMVIGVILLILPYMVRENRSGMTAIQYSSPRGRRCYAVRLKAAALSSLLLLLFYIGLYAVTAEINGVFDFWNTPISACTTRFISWFPWTLGQVTASAVGLACAAAFGAGIMTFVITSSCRNYITAIAAQLPLLIAGIAFGIFFLKSFTEITQDRYLAFLIGIGWLAAGVLCGLMRYWAERRRDLADQG</sequence>
<feature type="transmembrane region" description="Helical" evidence="1">
    <location>
        <begin position="361"/>
        <end position="384"/>
    </location>
</feature>
<accession>A0A9D2SXX3</accession>
<dbReference type="EMBL" id="DWWK01000204">
    <property type="protein sequence ID" value="HJC39823.1"/>
    <property type="molecule type" value="Genomic_DNA"/>
</dbReference>